<evidence type="ECO:0000313" key="3">
    <source>
        <dbReference type="Proteomes" id="UP001152799"/>
    </source>
</evidence>
<dbReference type="InterPro" id="IPR001509">
    <property type="entry name" value="Epimerase_deHydtase"/>
</dbReference>
<feature type="domain" description="NAD-dependent epimerase/dehydratase" evidence="1">
    <location>
        <begin position="6"/>
        <end position="76"/>
    </location>
</feature>
<dbReference type="InterPro" id="IPR036291">
    <property type="entry name" value="NAD(P)-bd_dom_sf"/>
</dbReference>
<feature type="domain" description="NAD-dependent epimerase/dehydratase" evidence="1">
    <location>
        <begin position="91"/>
        <end position="171"/>
    </location>
</feature>
<evidence type="ECO:0000259" key="1">
    <source>
        <dbReference type="Pfam" id="PF01370"/>
    </source>
</evidence>
<dbReference type="PANTHER" id="PTHR43245">
    <property type="entry name" value="BIFUNCTIONAL POLYMYXIN RESISTANCE PROTEIN ARNA"/>
    <property type="match status" value="1"/>
</dbReference>
<evidence type="ECO:0000313" key="2">
    <source>
        <dbReference type="EMBL" id="CAG9772498.1"/>
    </source>
</evidence>
<keyword evidence="3" id="KW-1185">Reference proteome</keyword>
<dbReference type="Proteomes" id="UP001152799">
    <property type="component" value="Chromosome 8"/>
</dbReference>
<protein>
    <recommendedName>
        <fullName evidence="1">NAD-dependent epimerase/dehydratase domain-containing protein</fullName>
    </recommendedName>
</protein>
<dbReference type="OrthoDB" id="16464at2759"/>
<sequence>MAKIRVLILGGCGFIGRNLVTYLLNNDLVSSITLVDKVPPQVAWLNEIHSDSFKNKLVQFRSANLINPDSCKNAFSLPDGSTWDLVVETELAETPNLQYTILRLPLVYGLGDKNYVTPRILAAAIYKELNKTMKLLWNADLKTNTVHVVDVCRAILFLYERGDSVGQIYNLVDDGETTQGILSNMLGDIFHIEIDYYGKIVSSCIDIEGAVEEANDRHLVSA</sequence>
<dbReference type="Pfam" id="PF01370">
    <property type="entry name" value="Epimerase"/>
    <property type="match status" value="2"/>
</dbReference>
<organism evidence="2 3">
    <name type="scientific">Ceutorhynchus assimilis</name>
    <name type="common">cabbage seed weevil</name>
    <dbReference type="NCBI Taxonomy" id="467358"/>
    <lineage>
        <taxon>Eukaryota</taxon>
        <taxon>Metazoa</taxon>
        <taxon>Ecdysozoa</taxon>
        <taxon>Arthropoda</taxon>
        <taxon>Hexapoda</taxon>
        <taxon>Insecta</taxon>
        <taxon>Pterygota</taxon>
        <taxon>Neoptera</taxon>
        <taxon>Endopterygota</taxon>
        <taxon>Coleoptera</taxon>
        <taxon>Polyphaga</taxon>
        <taxon>Cucujiformia</taxon>
        <taxon>Curculionidae</taxon>
        <taxon>Ceutorhynchinae</taxon>
        <taxon>Ceutorhynchus</taxon>
    </lineage>
</organism>
<name>A0A9N9MWT9_9CUCU</name>
<dbReference type="EMBL" id="OU892284">
    <property type="protein sequence ID" value="CAG9772498.1"/>
    <property type="molecule type" value="Genomic_DNA"/>
</dbReference>
<dbReference type="AlphaFoldDB" id="A0A9N9MWT9"/>
<dbReference type="PANTHER" id="PTHR43245:SF11">
    <property type="entry name" value="LD23561P"/>
    <property type="match status" value="1"/>
</dbReference>
<reference evidence="2" key="1">
    <citation type="submission" date="2022-01" db="EMBL/GenBank/DDBJ databases">
        <authorList>
            <person name="King R."/>
        </authorList>
    </citation>
    <scope>NUCLEOTIDE SEQUENCE</scope>
</reference>
<dbReference type="SUPFAM" id="SSF51735">
    <property type="entry name" value="NAD(P)-binding Rossmann-fold domains"/>
    <property type="match status" value="1"/>
</dbReference>
<accession>A0A9N9MWT9</accession>
<dbReference type="Gene3D" id="3.40.50.720">
    <property type="entry name" value="NAD(P)-binding Rossmann-like Domain"/>
    <property type="match status" value="2"/>
</dbReference>
<proteinExistence type="predicted"/>
<gene>
    <name evidence="2" type="ORF">CEUTPL_LOCUS12909</name>
</gene>
<dbReference type="InterPro" id="IPR050177">
    <property type="entry name" value="Lipid_A_modif_metabolic_enz"/>
</dbReference>